<keyword evidence="2" id="KW-0436">Ligase</keyword>
<dbReference type="PANTHER" id="PTHR36932">
    <property type="entry name" value="CAPSULAR POLYSACCHARIDE BIOSYNTHESIS PROTEIN"/>
    <property type="match status" value="1"/>
</dbReference>
<reference evidence="2 3" key="1">
    <citation type="submission" date="2020-04" db="EMBL/GenBank/DDBJ databases">
        <title>Metagenomic profiling of ammonia- and methane-oxidizing microorganisms in a Dutch drinking water treatment plant.</title>
        <authorList>
            <person name="Poghosyan L."/>
            <person name="Leucker S."/>
        </authorList>
    </citation>
    <scope>NUCLEOTIDE SEQUENCE [LARGE SCALE GENOMIC DNA]</scope>
    <source>
        <strain evidence="2">S-RSF-IL-03</strain>
    </source>
</reference>
<dbReference type="Gene3D" id="3.40.50.12780">
    <property type="entry name" value="N-terminal domain of ligase-like"/>
    <property type="match status" value="1"/>
</dbReference>
<gene>
    <name evidence="2" type="ORF">HOP12_11625</name>
</gene>
<dbReference type="Pfam" id="PF00501">
    <property type="entry name" value="AMP-binding"/>
    <property type="match status" value="1"/>
</dbReference>
<dbReference type="InterPro" id="IPR000873">
    <property type="entry name" value="AMP-dep_synth/lig_dom"/>
</dbReference>
<dbReference type="GO" id="GO:0016874">
    <property type="term" value="F:ligase activity"/>
    <property type="evidence" value="ECO:0007669"/>
    <property type="project" value="UniProtKB-KW"/>
</dbReference>
<dbReference type="PANTHER" id="PTHR36932:SF1">
    <property type="entry name" value="CAPSULAR POLYSACCHARIDE BIOSYNTHESIS PROTEIN"/>
    <property type="match status" value="1"/>
</dbReference>
<dbReference type="Proteomes" id="UP000580839">
    <property type="component" value="Unassembled WGS sequence"/>
</dbReference>
<dbReference type="InterPro" id="IPR042099">
    <property type="entry name" value="ANL_N_sf"/>
</dbReference>
<dbReference type="AlphaFoldDB" id="A0A849SRY5"/>
<proteinExistence type="predicted"/>
<evidence type="ECO:0000259" key="1">
    <source>
        <dbReference type="Pfam" id="PF00501"/>
    </source>
</evidence>
<sequence length="438" mass="49287">MNSAVARALYHALQLWRGEPVLAAMRDLRESRAWPREKLFMMQWERQKALYRHAFTTVPHYRDSWTKLGLTSASMTSREAWSRLPVLEKADLHQKSADLKSSRRYGGLASSTSGSSGTPVAVFRSHKSWAYHHANIFRGWEWFGIQVGDPYAYLWGLALDSEGKRQAWMKDGVFNRRRCSAFSLDRDRAVAFFHELRAHPVEFLYGYPSAVAQFAEELAAAGLDGRELRVKAAVTTAEVLKEHQRARIGEVFGCPVVNSYGCAEVGIVGIECEQGRLHIPIESVVVETLPGSDGYDEVLLTDLMNEAQPVIRYRIGDLVKREEDTCPCGRGLPVLGQILGRAGDTLELPDGRKINANLPSYIFKKHGKAGTVREYQFVQFRDGTIELRIIRGPAWTNNLVHEIGVEAREVLGVDVAVSPVDRIERVGRGKHRDFVRAE</sequence>
<evidence type="ECO:0000313" key="2">
    <source>
        <dbReference type="EMBL" id="NOT34805.1"/>
    </source>
</evidence>
<name>A0A849SRY5_UNCEI</name>
<organism evidence="2 3">
    <name type="scientific">Eiseniibacteriota bacterium</name>
    <dbReference type="NCBI Taxonomy" id="2212470"/>
    <lineage>
        <taxon>Bacteria</taxon>
        <taxon>Candidatus Eiseniibacteriota</taxon>
    </lineage>
</organism>
<accession>A0A849SRY5</accession>
<comment type="caution">
    <text evidence="2">The sequence shown here is derived from an EMBL/GenBank/DDBJ whole genome shotgun (WGS) entry which is preliminary data.</text>
</comment>
<evidence type="ECO:0000313" key="3">
    <source>
        <dbReference type="Proteomes" id="UP000580839"/>
    </source>
</evidence>
<dbReference type="InterPro" id="IPR053158">
    <property type="entry name" value="CapK_Type1_Caps_Biosynth"/>
</dbReference>
<protein>
    <submittedName>
        <fullName evidence="2">Phenylacetate--CoA ligase family protein</fullName>
    </submittedName>
</protein>
<dbReference type="EMBL" id="JABFRW010000147">
    <property type="protein sequence ID" value="NOT34805.1"/>
    <property type="molecule type" value="Genomic_DNA"/>
</dbReference>
<dbReference type="SUPFAM" id="SSF56801">
    <property type="entry name" value="Acetyl-CoA synthetase-like"/>
    <property type="match status" value="1"/>
</dbReference>
<feature type="domain" description="AMP-dependent synthetase/ligase" evidence="1">
    <location>
        <begin position="112"/>
        <end position="270"/>
    </location>
</feature>